<dbReference type="Pfam" id="PF02540">
    <property type="entry name" value="NAD_synthase"/>
    <property type="match status" value="1"/>
</dbReference>
<evidence type="ECO:0000256" key="1">
    <source>
        <dbReference type="ARBA" id="ARBA00005859"/>
    </source>
</evidence>
<feature type="binding site" evidence="8">
    <location>
        <position position="157"/>
    </location>
    <ligand>
        <name>deamido-NAD(+)</name>
        <dbReference type="ChEBI" id="CHEBI:58437"/>
        <note>ligand shared between two neighboring subunits</note>
    </ligand>
</feature>
<dbReference type="InterPro" id="IPR022926">
    <property type="entry name" value="NH(3)-dep_NAD(+)_synth"/>
</dbReference>
<dbReference type="PANTHER" id="PTHR23090">
    <property type="entry name" value="NH 3 /GLUTAMINE-DEPENDENT NAD + SYNTHETASE"/>
    <property type="match status" value="1"/>
</dbReference>
<accession>A0A380MXN8</accession>
<feature type="binding site" evidence="8">
    <location>
        <position position="188"/>
    </location>
    <ligand>
        <name>ATP</name>
        <dbReference type="ChEBI" id="CHEBI:30616"/>
    </ligand>
</feature>
<feature type="binding site" description="in other chain" evidence="8">
    <location>
        <position position="117"/>
    </location>
    <ligand>
        <name>deamido-NAD(+)</name>
        <dbReference type="ChEBI" id="CHEBI:58437"/>
        <note>ligand shared between two neighboring subunits</note>
    </ligand>
</feature>
<evidence type="ECO:0000256" key="9">
    <source>
        <dbReference type="RuleBase" id="RU003811"/>
    </source>
</evidence>
<name>A0A380MXN8_9GAMM</name>
<evidence type="ECO:0000256" key="3">
    <source>
        <dbReference type="ARBA" id="ARBA00022723"/>
    </source>
</evidence>
<keyword evidence="3 8" id="KW-0479">Metal-binding</keyword>
<dbReference type="Proteomes" id="UP000254575">
    <property type="component" value="Unassembled WGS sequence"/>
</dbReference>
<dbReference type="Gene3D" id="3.40.50.620">
    <property type="entry name" value="HUPs"/>
    <property type="match status" value="1"/>
</dbReference>
<evidence type="ECO:0000256" key="10">
    <source>
        <dbReference type="RuleBase" id="RU003812"/>
    </source>
</evidence>
<organism evidence="12 13">
    <name type="scientific">Suttonella indologenes</name>
    <dbReference type="NCBI Taxonomy" id="13276"/>
    <lineage>
        <taxon>Bacteria</taxon>
        <taxon>Pseudomonadati</taxon>
        <taxon>Pseudomonadota</taxon>
        <taxon>Gammaproteobacteria</taxon>
        <taxon>Cardiobacteriales</taxon>
        <taxon>Cardiobacteriaceae</taxon>
        <taxon>Suttonella</taxon>
    </lineage>
</organism>
<comment type="pathway">
    <text evidence="8">Cofactor biosynthesis; NAD(+) biosynthesis; NAD(+) from deamido-NAD(+) (ammonia route): step 1/1.</text>
</comment>
<dbReference type="UniPathway" id="UPA00253">
    <property type="reaction ID" value="UER00333"/>
</dbReference>
<dbReference type="GO" id="GO:0008795">
    <property type="term" value="F:NAD+ synthase activity"/>
    <property type="evidence" value="ECO:0007669"/>
    <property type="project" value="UniProtKB-UniRule"/>
</dbReference>
<dbReference type="GO" id="GO:0003952">
    <property type="term" value="F:NAD+ synthase (glutamine-hydrolyzing) activity"/>
    <property type="evidence" value="ECO:0007669"/>
    <property type="project" value="InterPro"/>
</dbReference>
<comment type="subunit">
    <text evidence="8">Homodimer.</text>
</comment>
<evidence type="ECO:0000256" key="7">
    <source>
        <dbReference type="ARBA" id="ARBA00023027"/>
    </source>
</evidence>
<keyword evidence="6 8" id="KW-0460">Magnesium</keyword>
<evidence type="ECO:0000256" key="4">
    <source>
        <dbReference type="ARBA" id="ARBA00022741"/>
    </source>
</evidence>
<dbReference type="EMBL" id="UHIA01000004">
    <property type="protein sequence ID" value="SUO96964.1"/>
    <property type="molecule type" value="Genomic_DNA"/>
</dbReference>
<dbReference type="OrthoDB" id="9760188at2"/>
<dbReference type="RefSeq" id="WP_115218499.1">
    <property type="nucleotide sequence ID" value="NZ_UHIA01000004.1"/>
</dbReference>
<keyword evidence="7 8" id="KW-0520">NAD</keyword>
<dbReference type="SUPFAM" id="SSF52402">
    <property type="entry name" value="Adenine nucleotide alpha hydrolases-like"/>
    <property type="match status" value="1"/>
</dbReference>
<feature type="binding site" evidence="8">
    <location>
        <begin position="30"/>
        <end position="37"/>
    </location>
    <ligand>
        <name>ATP</name>
        <dbReference type="ChEBI" id="CHEBI:30616"/>
    </ligand>
</feature>
<evidence type="ECO:0000256" key="8">
    <source>
        <dbReference type="HAMAP-Rule" id="MF_00193"/>
    </source>
</evidence>
<evidence type="ECO:0000256" key="2">
    <source>
        <dbReference type="ARBA" id="ARBA00022598"/>
    </source>
</evidence>
<dbReference type="CDD" id="cd00553">
    <property type="entry name" value="NAD_synthase"/>
    <property type="match status" value="1"/>
</dbReference>
<protein>
    <recommendedName>
        <fullName evidence="8 10">NH(3)-dependent NAD(+) synthetase</fullName>
        <ecNumber evidence="8 10">6.3.1.5</ecNumber>
    </recommendedName>
</protein>
<keyword evidence="2 8" id="KW-0436">Ligase</keyword>
<feature type="binding site" evidence="8">
    <location>
        <position position="166"/>
    </location>
    <ligand>
        <name>ATP</name>
        <dbReference type="ChEBI" id="CHEBI:30616"/>
    </ligand>
</feature>
<dbReference type="GO" id="GO:0005737">
    <property type="term" value="C:cytoplasm"/>
    <property type="evidence" value="ECO:0007669"/>
    <property type="project" value="InterPro"/>
</dbReference>
<feature type="binding site" evidence="8">
    <location>
        <position position="142"/>
    </location>
    <ligand>
        <name>Mg(2+)</name>
        <dbReference type="ChEBI" id="CHEBI:18420"/>
    </ligand>
</feature>
<keyword evidence="4 8" id="KW-0547">Nucleotide-binding</keyword>
<evidence type="ECO:0000313" key="13">
    <source>
        <dbReference type="Proteomes" id="UP000254575"/>
    </source>
</evidence>
<dbReference type="InterPro" id="IPR022310">
    <property type="entry name" value="NAD/GMP_synthase"/>
</dbReference>
<dbReference type="InterPro" id="IPR014729">
    <property type="entry name" value="Rossmann-like_a/b/a_fold"/>
</dbReference>
<feature type="binding site" description="in other chain" evidence="8">
    <location>
        <begin position="234"/>
        <end position="235"/>
    </location>
    <ligand>
        <name>deamido-NAD(+)</name>
        <dbReference type="ChEBI" id="CHEBI:58437"/>
        <note>ligand shared between two neighboring subunits</note>
    </ligand>
</feature>
<feature type="binding site" description="in other chain" evidence="8">
    <location>
        <position position="150"/>
    </location>
    <ligand>
        <name>deamido-NAD(+)</name>
        <dbReference type="ChEBI" id="CHEBI:58437"/>
        <note>ligand shared between two neighboring subunits</note>
    </ligand>
</feature>
<comment type="function">
    <text evidence="8">Catalyzes the ATP-dependent amidation of deamido-NAD to form NAD. Uses ammonia as a nitrogen source.</text>
</comment>
<evidence type="ECO:0000256" key="6">
    <source>
        <dbReference type="ARBA" id="ARBA00022842"/>
    </source>
</evidence>
<feature type="binding site" evidence="8">
    <location>
        <position position="137"/>
    </location>
    <ligand>
        <name>ATP</name>
        <dbReference type="ChEBI" id="CHEBI:30616"/>
    </ligand>
</feature>
<dbReference type="NCBIfam" id="TIGR00552">
    <property type="entry name" value="nadE"/>
    <property type="match status" value="1"/>
</dbReference>
<gene>
    <name evidence="8 12" type="primary">nadE</name>
    <name evidence="12" type="ORF">NCTC10717_01270</name>
</gene>
<comment type="catalytic activity">
    <reaction evidence="8 10">
        <text>deamido-NAD(+) + NH4(+) + ATP = AMP + diphosphate + NAD(+) + H(+)</text>
        <dbReference type="Rhea" id="RHEA:21188"/>
        <dbReference type="ChEBI" id="CHEBI:15378"/>
        <dbReference type="ChEBI" id="CHEBI:28938"/>
        <dbReference type="ChEBI" id="CHEBI:30616"/>
        <dbReference type="ChEBI" id="CHEBI:33019"/>
        <dbReference type="ChEBI" id="CHEBI:57540"/>
        <dbReference type="ChEBI" id="CHEBI:58437"/>
        <dbReference type="ChEBI" id="CHEBI:456215"/>
        <dbReference type="EC" id="6.3.1.5"/>
    </reaction>
</comment>
<keyword evidence="5 8" id="KW-0067">ATP-binding</keyword>
<comment type="similarity">
    <text evidence="1 8 9">Belongs to the NAD synthetase family.</text>
</comment>
<dbReference type="GO" id="GO:0046872">
    <property type="term" value="F:metal ion binding"/>
    <property type="evidence" value="ECO:0007669"/>
    <property type="project" value="UniProtKB-KW"/>
</dbReference>
<dbReference type="GO" id="GO:0004359">
    <property type="term" value="F:glutaminase activity"/>
    <property type="evidence" value="ECO:0007669"/>
    <property type="project" value="InterPro"/>
</dbReference>
<dbReference type="PANTHER" id="PTHR23090:SF7">
    <property type="entry name" value="NH(3)-DEPENDENT NAD(+) SYNTHETASE"/>
    <property type="match status" value="1"/>
</dbReference>
<dbReference type="AlphaFoldDB" id="A0A380MXN8"/>
<dbReference type="EC" id="6.3.1.5" evidence="8 10"/>
<dbReference type="HAMAP" id="MF_00193">
    <property type="entry name" value="NadE_ammonia_dep"/>
    <property type="match status" value="1"/>
</dbReference>
<reference evidence="12 13" key="1">
    <citation type="submission" date="2018-06" db="EMBL/GenBank/DDBJ databases">
        <authorList>
            <consortium name="Pathogen Informatics"/>
            <person name="Doyle S."/>
        </authorList>
    </citation>
    <scope>NUCLEOTIDE SEQUENCE [LARGE SCALE GENOMIC DNA]</scope>
    <source>
        <strain evidence="12 13">NCTC10717</strain>
    </source>
</reference>
<feature type="domain" description="NAD/GMP synthase" evidence="11">
    <location>
        <begin position="9"/>
        <end position="239"/>
    </location>
</feature>
<keyword evidence="13" id="KW-1185">Reference proteome</keyword>
<sequence length="251" mass="27287">MNWLKYADYVCEWLEEQRRELYAMDGYVLGLSGGVDSAVCAYLLARIDAPKHIYMLPAAVSSAADLADAQAVLDGAGLSGETISIAPMYEAVMGQIGAALSPNPDRQQVLHGNLMARLRMVCLYTLAQSHRAIVLGTDNLAESYTGYFTKFGDGAADVLPLARLRKEQVFALGAALGVPEQVLSKAPSAGLWKGQTDEGELGFSYADLDRFLRGESVSAATQERIAFWHDRSRHKRILPPQPVAPEEIDAL</sequence>
<dbReference type="InterPro" id="IPR003694">
    <property type="entry name" value="NAD_synthase"/>
</dbReference>
<feature type="binding site" evidence="8">
    <location>
        <position position="36"/>
    </location>
    <ligand>
        <name>Mg(2+)</name>
        <dbReference type="ChEBI" id="CHEBI:18420"/>
    </ligand>
</feature>
<evidence type="ECO:0000313" key="12">
    <source>
        <dbReference type="EMBL" id="SUO96964.1"/>
    </source>
</evidence>
<evidence type="ECO:0000259" key="11">
    <source>
        <dbReference type="Pfam" id="PF02540"/>
    </source>
</evidence>
<dbReference type="GO" id="GO:0005524">
    <property type="term" value="F:ATP binding"/>
    <property type="evidence" value="ECO:0007669"/>
    <property type="project" value="UniProtKB-UniRule"/>
</dbReference>
<evidence type="ECO:0000256" key="5">
    <source>
        <dbReference type="ARBA" id="ARBA00022840"/>
    </source>
</evidence>
<proteinExistence type="inferred from homology"/>
<dbReference type="GO" id="GO:0009435">
    <property type="term" value="P:NAD+ biosynthetic process"/>
    <property type="evidence" value="ECO:0007669"/>
    <property type="project" value="UniProtKB-UniRule"/>
</dbReference>